<feature type="domain" description="DNA2/NAM7 helicase-like C-terminal" evidence="4">
    <location>
        <begin position="1465"/>
        <end position="1664"/>
    </location>
</feature>
<dbReference type="Pfam" id="PF11784">
    <property type="entry name" value="DUF3320"/>
    <property type="match status" value="1"/>
</dbReference>
<dbReference type="FunFam" id="3.40.50.300:FF:002063">
    <property type="entry name" value="DNA helicase related protein"/>
    <property type="match status" value="1"/>
</dbReference>
<feature type="region of interest" description="Disordered" evidence="1">
    <location>
        <begin position="1"/>
        <end position="69"/>
    </location>
</feature>
<name>A0A518BLK4_9BACT</name>
<feature type="compositionally biased region" description="Low complexity" evidence="1">
    <location>
        <begin position="44"/>
        <end position="56"/>
    </location>
</feature>
<feature type="domain" description="DNA2/NAM7 helicase helicase" evidence="3">
    <location>
        <begin position="738"/>
        <end position="801"/>
    </location>
</feature>
<dbReference type="GO" id="GO:0008854">
    <property type="term" value="F:exodeoxyribonuclease V activity"/>
    <property type="evidence" value="ECO:0007669"/>
    <property type="project" value="UniProtKB-EC"/>
</dbReference>
<feature type="compositionally biased region" description="Basic and acidic residues" evidence="1">
    <location>
        <begin position="1"/>
        <end position="11"/>
    </location>
</feature>
<dbReference type="Pfam" id="PF13087">
    <property type="entry name" value="AAA_12"/>
    <property type="match status" value="1"/>
</dbReference>
<dbReference type="Pfam" id="PF18741">
    <property type="entry name" value="MTES_1575"/>
    <property type="match status" value="1"/>
</dbReference>
<dbReference type="RefSeq" id="WP_145066388.1">
    <property type="nucleotide sequence ID" value="NZ_CP036287.1"/>
</dbReference>
<evidence type="ECO:0000259" key="3">
    <source>
        <dbReference type="Pfam" id="PF13086"/>
    </source>
</evidence>
<dbReference type="InterPro" id="IPR021754">
    <property type="entry name" value="DUF3320"/>
</dbReference>
<dbReference type="InterPro" id="IPR047187">
    <property type="entry name" value="SF1_C_Upf1"/>
</dbReference>
<feature type="domain" description="DUF3320" evidence="2">
    <location>
        <begin position="1906"/>
        <end position="1952"/>
    </location>
</feature>
<dbReference type="InterPro" id="IPR041677">
    <property type="entry name" value="DNA2/NAM7_AAA_11"/>
</dbReference>
<evidence type="ECO:0000313" key="7">
    <source>
        <dbReference type="Proteomes" id="UP000316921"/>
    </source>
</evidence>
<feature type="domain" description="Restriction endonuclease type II-like" evidence="5">
    <location>
        <begin position="1715"/>
        <end position="1809"/>
    </location>
</feature>
<dbReference type="EC" id="3.1.11.5" evidence="6"/>
<dbReference type="InterPro" id="IPR045055">
    <property type="entry name" value="DNA2/NAM7-like"/>
</dbReference>
<dbReference type="InterPro" id="IPR041679">
    <property type="entry name" value="DNA2/NAM7-like_C"/>
</dbReference>
<feature type="compositionally biased region" description="Low complexity" evidence="1">
    <location>
        <begin position="25"/>
        <end position="37"/>
    </location>
</feature>
<evidence type="ECO:0000259" key="4">
    <source>
        <dbReference type="Pfam" id="PF13087"/>
    </source>
</evidence>
<sequence>MDTEHDPDQEPTRASADPTRGPVEAGPSPSGPRPAGGEDPDNRSSGSSAAGAEGSANDGPTSGALELRPPPAPVVRVELTVAPRVHFALEQNGMPLVRRLRIEHLGERALHDVVATVTLGGERAEPLELRLDRLDPGGVWEVDDLALRLDPERLRAQEEREITELQVQVQARRGVVGGAGARVEILAWNEWPGLGFAPELTAAFVLPNHPSLDVVLTRAAEHLSAATGSPSLDGYQSAGRQLAIVAAVWAALAERGIVYAEPPASFERDGQKVRLPHRVLSGGLGTCLDLSLLAAAALEQAGLHPLVVFLRGHALVGVWMGDESFPEAVVEDPLRLRKRVQIGAIAVLEATGLAQRPASTLAQAREAAGRRLDDLESFECVIDVRAARRVGIRPLATRITDEGEVPEVGDPVRIAMEAELSTAVRPLAAAPALSRPIEAPTTQEPQASADRRLASWKRRLLDLSLRNRLLNFRESKRTVPLTCADVAGLEGALARGGSFALLAADDHARTPSSSSGAAGEAHRAYLAEELAAGRLRVPLGADELEKRLREVHRGARLALEESGAGTLYLALGFLEWRDAAAPERLLRAPLLLLPMELERLPLGRGWRLRGADEEPRINDSLLEKLAADFGLDPAPLARLTEDDAGLDVPAVLKRWRETILDRDGWDLVEEAWVGLFSFAKLVMWRDLEARRDELLESRSVRFLVERPDEAFDDGSAFPSPRQFDANQPLEDLFLPLDSDSSQMTAVLAAAQGRTFVLEGPPGTGKSQTITNLIANALGQGKRVLFVAEKRAALEVVRRRLEAIGLGPFCLELHSNKIAKREVVAQLGRALDAAAAAGIDPRAALATPLARVRDELASHADALHGRGPLGRSLFEVLGRLLALDEAPRVAIRLSDPAALGAEQLRDLVARAEDLARAADLAEPGADHPLDAIHRTELGPAARAEVESACAHLRGPLAELCAAAREPLQALGLWTDHGPGPQPFDPSGAQIAAALELAELLAAGPDPGAALLSEPGWEAAAARLTDAIGRAEQALARRASLLARWDERLLERDTAALLDRVEAIGRRSVLTRWWVARGLRAELRPLRRASEVPGLVELAGELREARALLTEEAELARTEAARLLGTGWNRDGEALRLARSRVERAGRLRAMLAALGGADVERTARLRTRWCELGGPQRDLLAPGEPLAIAFTNLAQRRAAFETPWAALARLLAIDAAAVRGTRDELPLGLGVDRLLDALRDAGARLRDWCLWQAARAAARPTVLAPIVEALDRGQLDPVQTPGACERSLLEAWTIAKVEADDGLRRFHGVEHGGRVARFERLDRDWLIATRQALAAQLAAAIPSAGDATSPNSEVGILQRELRKKRGHLPVRRLVERLPRLLPQLAPCVLASPLSTAQFLDAGLARFDLVVFDEASQIPVWDGVGAMARGLAAVVVGDSKQLPPTSFFSVGDDDEFDADPDYEELESLLDECVAARLPRLRLGWHYRSRHESLIAFSNARYYEGSLETFPAPGGTRAGLGLRWHHVAAGVYDRAGTRTNRIEAEALVARTVELLEASDPASDSAPSVGIVVFSLPQQHLVEELLEVARDGRADLDPWFDTARLEPVLVKNLENVQGDERDVILLGVGYGPDPTGRMSMNLGPLNRAGGERRLNVAITRARRALEVFSSFSPERIDLRRTGAAGVRDLKSYLEFASGGQLPHGNVEGNTVPTDGVAERLAAALRARGHRVAQRVGCSTFRVDLAVASPEDAERYDLGLLLDGAGYASGATVRDRDRLRGQVLAALGWNLERAWSLDVWTDLAGLVDRLESRLESLRAAPRIDPEVVEGMEPDQVREAEASTGDSPEREDDGNFSVDANDDTTRIRSAPPAGPVPELAPEEPKPAPGAGTAAIGDYVPAKLRSRVSRSEHFYAASEVPRLAEALGQVLEAEAPVHFELAARRVATAWGVKRVTRRVLEHLTGALAALPRTPVELHGFLWTDVDAPAEWTGFRGSPPGSAAREADELPLEEVACAAAHALAQNVSLPVSDLLRETAQLFGFTRLGSVVEARMLAGVELLESRAGCRLEDGRAYLPD</sequence>
<dbReference type="Pfam" id="PF13195">
    <property type="entry name" value="DUF4011"/>
    <property type="match status" value="1"/>
</dbReference>
<reference evidence="6 7" key="1">
    <citation type="submission" date="2019-02" db="EMBL/GenBank/DDBJ databases">
        <title>Deep-cultivation of Planctomycetes and their phenomic and genomic characterization uncovers novel biology.</title>
        <authorList>
            <person name="Wiegand S."/>
            <person name="Jogler M."/>
            <person name="Boedeker C."/>
            <person name="Pinto D."/>
            <person name="Vollmers J."/>
            <person name="Rivas-Marin E."/>
            <person name="Kohn T."/>
            <person name="Peeters S.H."/>
            <person name="Heuer A."/>
            <person name="Rast P."/>
            <person name="Oberbeckmann S."/>
            <person name="Bunk B."/>
            <person name="Jeske O."/>
            <person name="Meyerdierks A."/>
            <person name="Storesund J.E."/>
            <person name="Kallscheuer N."/>
            <person name="Luecker S."/>
            <person name="Lage O.M."/>
            <person name="Pohl T."/>
            <person name="Merkel B.J."/>
            <person name="Hornburger P."/>
            <person name="Mueller R.-W."/>
            <person name="Bruemmer F."/>
            <person name="Labrenz M."/>
            <person name="Spormann A.M."/>
            <person name="Op den Camp H."/>
            <person name="Overmann J."/>
            <person name="Amann R."/>
            <person name="Jetten M.S.M."/>
            <person name="Mascher T."/>
            <person name="Medema M.H."/>
            <person name="Devos D.P."/>
            <person name="Kaster A.-K."/>
            <person name="Ovreas L."/>
            <person name="Rohde M."/>
            <person name="Galperin M.Y."/>
            <person name="Jogler C."/>
        </authorList>
    </citation>
    <scope>NUCLEOTIDE SEQUENCE [LARGE SCALE GENOMIC DNA]</scope>
    <source>
        <strain evidence="6 7">Pla133</strain>
    </source>
</reference>
<dbReference type="InterPro" id="IPR025103">
    <property type="entry name" value="DUF4011"/>
</dbReference>
<dbReference type="EMBL" id="CP036287">
    <property type="protein sequence ID" value="QDU67856.1"/>
    <property type="molecule type" value="Genomic_DNA"/>
</dbReference>
<dbReference type="InterPro" id="IPR049468">
    <property type="entry name" value="Restrct_endonuc-II-like_dom"/>
</dbReference>
<proteinExistence type="predicted"/>
<dbReference type="SUPFAM" id="SSF52540">
    <property type="entry name" value="P-loop containing nucleoside triphosphate hydrolases"/>
    <property type="match status" value="1"/>
</dbReference>
<dbReference type="SUPFAM" id="SSF52980">
    <property type="entry name" value="Restriction endonuclease-like"/>
    <property type="match status" value="1"/>
</dbReference>
<protein>
    <submittedName>
        <fullName evidence="6">RecBCD enzyme subunit RecD</fullName>
        <ecNumber evidence="6">3.1.11.5</ecNumber>
    </submittedName>
</protein>
<evidence type="ECO:0000259" key="5">
    <source>
        <dbReference type="Pfam" id="PF18741"/>
    </source>
</evidence>
<dbReference type="Proteomes" id="UP000316921">
    <property type="component" value="Chromosome"/>
</dbReference>
<keyword evidence="7" id="KW-1185">Reference proteome</keyword>
<evidence type="ECO:0000313" key="6">
    <source>
        <dbReference type="EMBL" id="QDU67856.1"/>
    </source>
</evidence>
<dbReference type="CDD" id="cd18808">
    <property type="entry name" value="SF1_C_Upf1"/>
    <property type="match status" value="1"/>
</dbReference>
<dbReference type="InterPro" id="IPR011335">
    <property type="entry name" value="Restrct_endonuc-II-like"/>
</dbReference>
<evidence type="ECO:0000256" key="1">
    <source>
        <dbReference type="SAM" id="MobiDB-lite"/>
    </source>
</evidence>
<dbReference type="KEGG" id="pbap:Pla133_29450"/>
<evidence type="ECO:0000259" key="2">
    <source>
        <dbReference type="Pfam" id="PF11784"/>
    </source>
</evidence>
<gene>
    <name evidence="6" type="primary">recD</name>
    <name evidence="6" type="ORF">Pla133_29450</name>
</gene>
<feature type="region of interest" description="Disordered" evidence="1">
    <location>
        <begin position="1820"/>
        <end position="1887"/>
    </location>
</feature>
<dbReference type="GO" id="GO:0004386">
    <property type="term" value="F:helicase activity"/>
    <property type="evidence" value="ECO:0007669"/>
    <property type="project" value="InterPro"/>
</dbReference>
<keyword evidence="6" id="KW-0378">Hydrolase</keyword>
<dbReference type="Pfam" id="PF13086">
    <property type="entry name" value="AAA_11"/>
    <property type="match status" value="1"/>
</dbReference>
<organism evidence="6 7">
    <name type="scientific">Engelhardtia mirabilis</name>
    <dbReference type="NCBI Taxonomy" id="2528011"/>
    <lineage>
        <taxon>Bacteria</taxon>
        <taxon>Pseudomonadati</taxon>
        <taxon>Planctomycetota</taxon>
        <taxon>Planctomycetia</taxon>
        <taxon>Planctomycetia incertae sedis</taxon>
        <taxon>Engelhardtia</taxon>
    </lineage>
</organism>
<dbReference type="Gene3D" id="3.40.50.300">
    <property type="entry name" value="P-loop containing nucleotide triphosphate hydrolases"/>
    <property type="match status" value="3"/>
</dbReference>
<dbReference type="InterPro" id="IPR027417">
    <property type="entry name" value="P-loop_NTPase"/>
</dbReference>
<accession>A0A518BLK4</accession>
<dbReference type="PANTHER" id="PTHR10887:SF495">
    <property type="entry name" value="HELICASE SENATAXIN ISOFORM X1-RELATED"/>
    <property type="match status" value="1"/>
</dbReference>
<dbReference type="PANTHER" id="PTHR10887">
    <property type="entry name" value="DNA2/NAM7 HELICASE FAMILY"/>
    <property type="match status" value="1"/>
</dbReference>